<dbReference type="InterPro" id="IPR002477">
    <property type="entry name" value="Peptidoglycan-bd-like"/>
</dbReference>
<dbReference type="AlphaFoldDB" id="A0A1H3HSF7"/>
<protein>
    <submittedName>
        <fullName evidence="3">Putative peptidoglycan binding domain-containing protein</fullName>
    </submittedName>
</protein>
<keyword evidence="4" id="KW-1185">Reference proteome</keyword>
<dbReference type="InterPro" id="IPR050570">
    <property type="entry name" value="Cell_wall_metabolism_enzyme"/>
</dbReference>
<evidence type="ECO:0000313" key="4">
    <source>
        <dbReference type="Proteomes" id="UP000198935"/>
    </source>
</evidence>
<sequence length="288" mass="32576">MPRFIFPTTVRRVTSGFRTAVRPNHHGIDLAASGTHQIFAVAEGRVTRSYTSSSYGECIMIVHQIKGQTWESVYAHLRTGSRRVAVGDNVRQGQVIGIMGATGRATGQHLHFELHRGRWNIRKSNAVNPLDYLEERESTGSGGTNTNRNATILSRQQRSRGEQVRKLQNKLLAVGQKLPRYGADGVFGAETEKAVKDFQTRRKIKVDGIVGPVTRNELDKVMPNYSRQLRNRRPYMRGYDVRAVQRVVKAKADQIYGPVTEEAVKEYQRKFNLQVDGIVGRETWGHMF</sequence>
<dbReference type="InterPro" id="IPR016047">
    <property type="entry name" value="M23ase_b-sheet_dom"/>
</dbReference>
<evidence type="ECO:0000259" key="2">
    <source>
        <dbReference type="Pfam" id="PF01551"/>
    </source>
</evidence>
<name>A0A1H3HSF7_9BACI</name>
<dbReference type="PANTHER" id="PTHR21666">
    <property type="entry name" value="PEPTIDASE-RELATED"/>
    <property type="match status" value="1"/>
</dbReference>
<evidence type="ECO:0000259" key="1">
    <source>
        <dbReference type="Pfam" id="PF01471"/>
    </source>
</evidence>
<dbReference type="Proteomes" id="UP000198935">
    <property type="component" value="Unassembled WGS sequence"/>
</dbReference>
<reference evidence="4" key="1">
    <citation type="submission" date="2016-10" db="EMBL/GenBank/DDBJ databases">
        <authorList>
            <person name="Varghese N."/>
            <person name="Submissions S."/>
        </authorList>
    </citation>
    <scope>NUCLEOTIDE SEQUENCE [LARGE SCALE GENOMIC DNA]</scope>
    <source>
        <strain evidence="4">SP</strain>
    </source>
</reference>
<accession>A0A1H3HSF7</accession>
<organism evidence="3 4">
    <name type="scientific">Evansella caseinilytica</name>
    <dbReference type="NCBI Taxonomy" id="1503961"/>
    <lineage>
        <taxon>Bacteria</taxon>
        <taxon>Bacillati</taxon>
        <taxon>Bacillota</taxon>
        <taxon>Bacilli</taxon>
        <taxon>Bacillales</taxon>
        <taxon>Bacillaceae</taxon>
        <taxon>Evansella</taxon>
    </lineage>
</organism>
<feature type="domain" description="M23ase beta-sheet core" evidence="2">
    <location>
        <begin position="24"/>
        <end position="123"/>
    </location>
</feature>
<dbReference type="InterPro" id="IPR036366">
    <property type="entry name" value="PGBDSf"/>
</dbReference>
<gene>
    <name evidence="3" type="ORF">SAMN05421736_101578</name>
</gene>
<dbReference type="OrthoDB" id="9805070at2"/>
<dbReference type="InterPro" id="IPR036365">
    <property type="entry name" value="PGBD-like_sf"/>
</dbReference>
<dbReference type="GO" id="GO:0004222">
    <property type="term" value="F:metalloendopeptidase activity"/>
    <property type="evidence" value="ECO:0007669"/>
    <property type="project" value="TreeGrafter"/>
</dbReference>
<dbReference type="Pfam" id="PF01471">
    <property type="entry name" value="PG_binding_1"/>
    <property type="match status" value="2"/>
</dbReference>
<feature type="domain" description="Peptidoglycan binding-like" evidence="1">
    <location>
        <begin position="160"/>
        <end position="217"/>
    </location>
</feature>
<dbReference type="EMBL" id="FNPI01000001">
    <property type="protein sequence ID" value="SDY17619.1"/>
    <property type="molecule type" value="Genomic_DNA"/>
</dbReference>
<evidence type="ECO:0000313" key="3">
    <source>
        <dbReference type="EMBL" id="SDY17619.1"/>
    </source>
</evidence>
<dbReference type="CDD" id="cd12797">
    <property type="entry name" value="M23_peptidase"/>
    <property type="match status" value="1"/>
</dbReference>
<feature type="domain" description="Peptidoglycan binding-like" evidence="1">
    <location>
        <begin position="250"/>
        <end position="287"/>
    </location>
</feature>
<dbReference type="Gene3D" id="2.70.70.10">
    <property type="entry name" value="Glucose Permease (Domain IIA)"/>
    <property type="match status" value="1"/>
</dbReference>
<dbReference type="PANTHER" id="PTHR21666:SF270">
    <property type="entry name" value="MUREIN HYDROLASE ACTIVATOR ENVC"/>
    <property type="match status" value="1"/>
</dbReference>
<dbReference type="InterPro" id="IPR011055">
    <property type="entry name" value="Dup_hybrid_motif"/>
</dbReference>
<dbReference type="SUPFAM" id="SSF47090">
    <property type="entry name" value="PGBD-like"/>
    <property type="match status" value="2"/>
</dbReference>
<dbReference type="SUPFAM" id="SSF51261">
    <property type="entry name" value="Duplicated hybrid motif"/>
    <property type="match status" value="1"/>
</dbReference>
<dbReference type="Gene3D" id="1.10.101.10">
    <property type="entry name" value="PGBD-like superfamily/PGBD"/>
    <property type="match status" value="2"/>
</dbReference>
<dbReference type="Pfam" id="PF01551">
    <property type="entry name" value="Peptidase_M23"/>
    <property type="match status" value="1"/>
</dbReference>
<dbReference type="STRING" id="1503961.SAMN05421736_101578"/>
<proteinExistence type="predicted"/>